<gene>
    <name evidence="3" type="primary">EOG090X0FJX</name>
</gene>
<dbReference type="GO" id="GO:0003676">
    <property type="term" value="F:nucleic acid binding"/>
    <property type="evidence" value="ECO:0007669"/>
    <property type="project" value="InterPro"/>
</dbReference>
<sequence length="235" mass="26336">MESNDFELETKLRNLTLEQDVSSDERENRLAALIATCVADMDSQNDDQSNQSDEKEDDQPSSLIVTNLPHPLFAEQHLKMEFEKLFRTFDATATFHYLKSFRRARVDFSSPSITSKARIHLHQTPFGENVMNCFFGQPPLNKNTQQFLQIPPPVRQFLISPPASPPVGWTQAPETGPVVNFDLLAVIAALGPGEKHELLPATENKPGIVVHVCDEQPEGSGCKQRICQTPCPKRI</sequence>
<dbReference type="GO" id="GO:0005634">
    <property type="term" value="C:nucleus"/>
    <property type="evidence" value="ECO:0007669"/>
    <property type="project" value="TreeGrafter"/>
</dbReference>
<dbReference type="Gene3D" id="3.30.70.330">
    <property type="match status" value="1"/>
</dbReference>
<dbReference type="EMBL" id="OC986202">
    <property type="protein sequence ID" value="CAG4642857.1"/>
    <property type="molecule type" value="Genomic_DNA"/>
</dbReference>
<dbReference type="CDD" id="cd12434">
    <property type="entry name" value="RRM_RCAN_like"/>
    <property type="match status" value="1"/>
</dbReference>
<dbReference type="Pfam" id="PF04847">
    <property type="entry name" value="Calcipressin"/>
    <property type="match status" value="1"/>
</dbReference>
<evidence type="ECO:0000313" key="3">
    <source>
        <dbReference type="EMBL" id="CAG4642857.1"/>
    </source>
</evidence>
<dbReference type="GO" id="GO:0008597">
    <property type="term" value="F:calcium-dependent protein serine/threonine phosphatase regulator activity"/>
    <property type="evidence" value="ECO:0007669"/>
    <property type="project" value="TreeGrafter"/>
</dbReference>
<reference evidence="3" key="1">
    <citation type="submission" date="2021-04" db="EMBL/GenBank/DDBJ databases">
        <authorList>
            <person name="Cornetti L."/>
        </authorList>
    </citation>
    <scope>NUCLEOTIDE SEQUENCE</scope>
</reference>
<dbReference type="SUPFAM" id="SSF54928">
    <property type="entry name" value="RNA-binding domain, RBD"/>
    <property type="match status" value="1"/>
</dbReference>
<name>A0A9N6ZFM8_9CRUS</name>
<feature type="region of interest" description="Disordered" evidence="2">
    <location>
        <begin position="41"/>
        <end position="64"/>
    </location>
</feature>
<accession>A0A9N6ZFM8</accession>
<dbReference type="AlphaFoldDB" id="A0A9N6ZFM8"/>
<comment type="similarity">
    <text evidence="1">Belongs to the RCAN family.</text>
</comment>
<dbReference type="InterPro" id="IPR035979">
    <property type="entry name" value="RBD_domain_sf"/>
</dbReference>
<dbReference type="GO" id="GO:0019722">
    <property type="term" value="P:calcium-mediated signaling"/>
    <property type="evidence" value="ECO:0007669"/>
    <property type="project" value="InterPro"/>
</dbReference>
<dbReference type="GO" id="GO:0007617">
    <property type="term" value="P:mating behavior"/>
    <property type="evidence" value="ECO:0007669"/>
    <property type="project" value="UniProtKB-ARBA"/>
</dbReference>
<dbReference type="InterPro" id="IPR012677">
    <property type="entry name" value="Nucleotide-bd_a/b_plait_sf"/>
</dbReference>
<dbReference type="GO" id="GO:0005737">
    <property type="term" value="C:cytoplasm"/>
    <property type="evidence" value="ECO:0007669"/>
    <property type="project" value="TreeGrafter"/>
</dbReference>
<protein>
    <submittedName>
        <fullName evidence="3">EOG090X0FJX</fullName>
    </submittedName>
</protein>
<dbReference type="PANTHER" id="PTHR10300:SF14">
    <property type="entry name" value="PROTEIN SARAH"/>
    <property type="match status" value="1"/>
</dbReference>
<dbReference type="PANTHER" id="PTHR10300">
    <property type="entry name" value="CALCIPRESSIN"/>
    <property type="match status" value="1"/>
</dbReference>
<organism evidence="3">
    <name type="scientific">Evadne anonyx</name>
    <dbReference type="NCBI Taxonomy" id="141404"/>
    <lineage>
        <taxon>Eukaryota</taxon>
        <taxon>Metazoa</taxon>
        <taxon>Ecdysozoa</taxon>
        <taxon>Arthropoda</taxon>
        <taxon>Crustacea</taxon>
        <taxon>Branchiopoda</taxon>
        <taxon>Diplostraca</taxon>
        <taxon>Cladocera</taxon>
        <taxon>Onychopoda</taxon>
        <taxon>Podonidae</taxon>
        <taxon>Evadne</taxon>
    </lineage>
</organism>
<evidence type="ECO:0000256" key="2">
    <source>
        <dbReference type="SAM" id="MobiDB-lite"/>
    </source>
</evidence>
<dbReference type="InterPro" id="IPR006931">
    <property type="entry name" value="Calcipressin"/>
</dbReference>
<proteinExistence type="inferred from homology"/>
<evidence type="ECO:0000256" key="1">
    <source>
        <dbReference type="ARBA" id="ARBA00008209"/>
    </source>
</evidence>
<dbReference type="FunFam" id="3.30.70.330:FF:000092">
    <property type="entry name" value="Calcipressin-2 isoform 2"/>
    <property type="match status" value="1"/>
</dbReference>